<feature type="domain" description="N-acetyltransferase" evidence="1">
    <location>
        <begin position="170"/>
        <end position="327"/>
    </location>
</feature>
<protein>
    <submittedName>
        <fullName evidence="2">GNAT family N-acetyltransferase</fullName>
    </submittedName>
</protein>
<dbReference type="PANTHER" id="PTHR43072">
    <property type="entry name" value="N-ACETYLTRANSFERASE"/>
    <property type="match status" value="1"/>
</dbReference>
<gene>
    <name evidence="2" type="ORF">DW322_20055</name>
</gene>
<reference evidence="2 3" key="1">
    <citation type="submission" date="2018-07" db="EMBL/GenBank/DDBJ databases">
        <title>Genome sequence of Rhodococcus rhodnii ATCC 35071 from Rhodnius prolixus.</title>
        <authorList>
            <person name="Patel V."/>
            <person name="Vogel K.J."/>
        </authorList>
    </citation>
    <scope>NUCLEOTIDE SEQUENCE [LARGE SCALE GENOMIC DNA]</scope>
    <source>
        <strain evidence="2 3">ATCC 35071</strain>
    </source>
</reference>
<dbReference type="InterPro" id="IPR000182">
    <property type="entry name" value="GNAT_dom"/>
</dbReference>
<dbReference type="InterPro" id="IPR056934">
    <property type="entry name" value="SH3_Rv0428c"/>
</dbReference>
<accession>A0A6P2CJC6</accession>
<evidence type="ECO:0000259" key="1">
    <source>
        <dbReference type="PROSITE" id="PS51186"/>
    </source>
</evidence>
<dbReference type="GO" id="GO:0016747">
    <property type="term" value="F:acyltransferase activity, transferring groups other than amino-acyl groups"/>
    <property type="evidence" value="ECO:0007669"/>
    <property type="project" value="InterPro"/>
</dbReference>
<dbReference type="AlphaFoldDB" id="A0A6P2CJC6"/>
<evidence type="ECO:0000313" key="2">
    <source>
        <dbReference type="EMBL" id="TXG92927.1"/>
    </source>
</evidence>
<dbReference type="SUPFAM" id="SSF55729">
    <property type="entry name" value="Acyl-CoA N-acyltransferases (Nat)"/>
    <property type="match status" value="1"/>
</dbReference>
<comment type="caution">
    <text evidence="2">The sequence shown here is derived from an EMBL/GenBank/DDBJ whole genome shotgun (WGS) entry which is preliminary data.</text>
</comment>
<dbReference type="InterPro" id="IPR016181">
    <property type="entry name" value="Acyl_CoA_acyltransferase"/>
</dbReference>
<dbReference type="Pfam" id="PF24553">
    <property type="entry name" value="Rv0428c_C"/>
    <property type="match status" value="1"/>
</dbReference>
<name>A0A6P2CJC6_9NOCA</name>
<dbReference type="CDD" id="cd04301">
    <property type="entry name" value="NAT_SF"/>
    <property type="match status" value="1"/>
</dbReference>
<dbReference type="Pfam" id="PF24551">
    <property type="entry name" value="SH3_Rv0428c"/>
    <property type="match status" value="1"/>
</dbReference>
<proteinExistence type="predicted"/>
<dbReference type="Gene3D" id="3.40.630.30">
    <property type="match status" value="1"/>
</dbReference>
<dbReference type="EMBL" id="QRCM01000001">
    <property type="protein sequence ID" value="TXG92927.1"/>
    <property type="molecule type" value="Genomic_DNA"/>
</dbReference>
<evidence type="ECO:0000313" key="3">
    <source>
        <dbReference type="Proteomes" id="UP000471120"/>
    </source>
</evidence>
<sequence length="327" mass="35064">MRSATTTDPVVPELPALGTRVVVRYSLPAGYSHPVTDVIGTLEGTDPVAVRSADGRVVQIGRDTVVAVRALGPRPIRTSEIRALEVAAAQAWPGLESTWVDGWLARYGSGITGRANSATPLGMPGELAPLTGDTLARLDAWYAERGLPLRLLVPDRLSPGAPGWQPEEEPVVVLAADLDLVPLPTSHTTTVLPEPDASWLSLFDRRGADDDLRALLTATLGRGPRIGELAFVRIGDGPSPLAIARAAVTTAPDGRVWVGLQSVAVAPEHRRRGVGTLVCGEALRWGRERGATHAYLQVTEGNAAARAMYSAMGFTEHHRYRYHRRVR</sequence>
<organism evidence="2 3">
    <name type="scientific">Rhodococcus rhodnii</name>
    <dbReference type="NCBI Taxonomy" id="38312"/>
    <lineage>
        <taxon>Bacteria</taxon>
        <taxon>Bacillati</taxon>
        <taxon>Actinomycetota</taxon>
        <taxon>Actinomycetes</taxon>
        <taxon>Mycobacteriales</taxon>
        <taxon>Nocardiaceae</taxon>
        <taxon>Rhodococcus</taxon>
    </lineage>
</organism>
<dbReference type="Proteomes" id="UP000471120">
    <property type="component" value="Unassembled WGS sequence"/>
</dbReference>
<keyword evidence="2" id="KW-0808">Transferase</keyword>
<dbReference type="InterPro" id="IPR056935">
    <property type="entry name" value="Rv0428c-like_C"/>
</dbReference>
<dbReference type="PROSITE" id="PS51186">
    <property type="entry name" value="GNAT"/>
    <property type="match status" value="1"/>
</dbReference>